<reference evidence="1" key="1">
    <citation type="submission" date="2020-03" db="EMBL/GenBank/DDBJ databases">
        <title>The deep terrestrial virosphere.</title>
        <authorList>
            <person name="Holmfeldt K."/>
            <person name="Nilsson E."/>
            <person name="Simone D."/>
            <person name="Lopez-Fernandez M."/>
            <person name="Wu X."/>
            <person name="de Brujin I."/>
            <person name="Lundin D."/>
            <person name="Andersson A."/>
            <person name="Bertilsson S."/>
            <person name="Dopson M."/>
        </authorList>
    </citation>
    <scope>NUCLEOTIDE SEQUENCE</scope>
    <source>
        <strain evidence="1">MM415B05359</strain>
    </source>
</reference>
<sequence>MVRGDAWITGCAILLSRYPEIERLPYRVIDLEVAVRNCAHMMDLIVLERSRRKASDREIGLNVEDET</sequence>
<name>A0A6M3LKS0_9ZZZZ</name>
<accession>A0A6M3LKS0</accession>
<organism evidence="1">
    <name type="scientific">viral metagenome</name>
    <dbReference type="NCBI Taxonomy" id="1070528"/>
    <lineage>
        <taxon>unclassified sequences</taxon>
        <taxon>metagenomes</taxon>
        <taxon>organismal metagenomes</taxon>
    </lineage>
</organism>
<evidence type="ECO:0000313" key="1">
    <source>
        <dbReference type="EMBL" id="QJA95490.1"/>
    </source>
</evidence>
<gene>
    <name evidence="1" type="ORF">MM415B05359_0010</name>
</gene>
<proteinExistence type="predicted"/>
<dbReference type="EMBL" id="MT143318">
    <property type="protein sequence ID" value="QJA95490.1"/>
    <property type="molecule type" value="Genomic_DNA"/>
</dbReference>
<dbReference type="AlphaFoldDB" id="A0A6M3LKS0"/>
<protein>
    <submittedName>
        <fullName evidence="1">Uncharacterized protein</fullName>
    </submittedName>
</protein>